<evidence type="ECO:0000313" key="5">
    <source>
        <dbReference type="Proteomes" id="UP001431572"/>
    </source>
</evidence>
<keyword evidence="5" id="KW-1185">Reference proteome</keyword>
<dbReference type="GO" id="GO:0016787">
    <property type="term" value="F:hydrolase activity"/>
    <property type="evidence" value="ECO:0007669"/>
    <property type="project" value="UniProtKB-KW"/>
</dbReference>
<dbReference type="PRINTS" id="PR00111">
    <property type="entry name" value="ABHYDROLASE"/>
</dbReference>
<dbReference type="SUPFAM" id="SSF53474">
    <property type="entry name" value="alpha/beta-Hydrolases"/>
    <property type="match status" value="1"/>
</dbReference>
<dbReference type="PANTHER" id="PTHR46438">
    <property type="entry name" value="ALPHA/BETA-HYDROLASES SUPERFAMILY PROTEIN"/>
    <property type="match status" value="1"/>
</dbReference>
<dbReference type="Proteomes" id="UP000521676">
    <property type="component" value="Unassembled WGS sequence"/>
</dbReference>
<keyword evidence="2" id="KW-0378">Hydrolase</keyword>
<evidence type="ECO:0000313" key="3">
    <source>
        <dbReference type="EMBL" id="WJW69674.1"/>
    </source>
</evidence>
<evidence type="ECO:0000259" key="1">
    <source>
        <dbReference type="Pfam" id="PF12697"/>
    </source>
</evidence>
<protein>
    <submittedName>
        <fullName evidence="2">Alpha/beta fold hydrolase</fullName>
    </submittedName>
</protein>
<sequence>MRNLLNRKNNNASLLTLPGEERIFRWRDHVVVYSILGEGAPLLMLHGINAAAWGFEYRRNYQEFAKHYRVYVPDLPGYGRSERKPIDYTAELYIDFARDFASHILEVEGEAPAVVVTSLSAAHVISAAARDPQLFGPLVLISPTGLERLDFPPSAGAKRAHRWLYGTLGSVVFALLTTRLSTKIFLGRDSYFDKTGIDKELIEGYYATGHRPNAKYAPVCFITFYLNHSVRGEWEKIAQPTLIVWGREAKITPFKDSELFLKLRPQTELAMIKQARLSSNDERGEEFNRIVLDWLSRHYNGKKEAAVSTYPGMVK</sequence>
<reference evidence="3" key="2">
    <citation type="journal article" date="2024" name="Nature">
        <title>Anoxygenic phototroph of the Chloroflexota uses a type I reaction centre.</title>
        <authorList>
            <person name="Tsuji J.M."/>
            <person name="Shaw N.A."/>
            <person name="Nagashima S."/>
            <person name="Venkiteswaran J.J."/>
            <person name="Schiff S.L."/>
            <person name="Watanabe T."/>
            <person name="Fukui M."/>
            <person name="Hanada S."/>
            <person name="Tank M."/>
            <person name="Neufeld J.D."/>
        </authorList>
    </citation>
    <scope>NUCLEOTIDE SEQUENCE</scope>
    <source>
        <strain evidence="3">L227-S17</strain>
    </source>
</reference>
<dbReference type="EMBL" id="CP128400">
    <property type="protein sequence ID" value="WJW69674.1"/>
    <property type="molecule type" value="Genomic_DNA"/>
</dbReference>
<feature type="domain" description="AB hydrolase-1" evidence="1">
    <location>
        <begin position="42"/>
        <end position="256"/>
    </location>
</feature>
<dbReference type="AlphaFoldDB" id="A0A8T7M6Q7"/>
<dbReference type="Proteomes" id="UP001431572">
    <property type="component" value="Chromosome 2"/>
</dbReference>
<gene>
    <name evidence="2" type="ORF">HXX08_18100</name>
    <name evidence="3" type="ORF">OZ401_003302</name>
</gene>
<name>A0A8T7M6Q7_9CHLR</name>
<organism evidence="2 4">
    <name type="scientific">Candidatus Chlorohelix allophototropha</name>
    <dbReference type="NCBI Taxonomy" id="3003348"/>
    <lineage>
        <taxon>Bacteria</taxon>
        <taxon>Bacillati</taxon>
        <taxon>Chloroflexota</taxon>
        <taxon>Chloroflexia</taxon>
        <taxon>Candidatus Chloroheliales</taxon>
        <taxon>Candidatus Chloroheliaceae</taxon>
        <taxon>Candidatus Chlorohelix</taxon>
    </lineage>
</organism>
<dbReference type="EMBL" id="JACATZ010000003">
    <property type="protein sequence ID" value="NWJ47769.1"/>
    <property type="molecule type" value="Genomic_DNA"/>
</dbReference>
<reference evidence="2 4" key="1">
    <citation type="submission" date="2020-06" db="EMBL/GenBank/DDBJ databases">
        <title>Anoxygenic phototrophic Chloroflexota member uses a Type I reaction center.</title>
        <authorList>
            <person name="Tsuji J.M."/>
            <person name="Shaw N.A."/>
            <person name="Nagashima S."/>
            <person name="Venkiteswaran J."/>
            <person name="Schiff S.L."/>
            <person name="Hanada S."/>
            <person name="Tank M."/>
            <person name="Neufeld J.D."/>
        </authorList>
    </citation>
    <scope>NUCLEOTIDE SEQUENCE [LARGE SCALE GENOMIC DNA]</scope>
    <source>
        <strain evidence="2">L227-S17</strain>
    </source>
</reference>
<evidence type="ECO:0000313" key="2">
    <source>
        <dbReference type="EMBL" id="NWJ47769.1"/>
    </source>
</evidence>
<evidence type="ECO:0000313" key="4">
    <source>
        <dbReference type="Proteomes" id="UP000521676"/>
    </source>
</evidence>
<dbReference type="Gene3D" id="3.40.50.1820">
    <property type="entry name" value="alpha/beta hydrolase"/>
    <property type="match status" value="1"/>
</dbReference>
<dbReference type="RefSeq" id="WP_341471547.1">
    <property type="nucleotide sequence ID" value="NZ_CP128400.1"/>
</dbReference>
<dbReference type="InterPro" id="IPR000073">
    <property type="entry name" value="AB_hydrolase_1"/>
</dbReference>
<dbReference type="PANTHER" id="PTHR46438:SF2">
    <property type="entry name" value="ALPHA_BETA-HYDROLASES SUPERFAMILY PROTEIN"/>
    <property type="match status" value="1"/>
</dbReference>
<accession>A0A8T7M6Q7</accession>
<proteinExistence type="predicted"/>
<dbReference type="InterPro" id="IPR029058">
    <property type="entry name" value="AB_hydrolase_fold"/>
</dbReference>
<dbReference type="Pfam" id="PF12697">
    <property type="entry name" value="Abhydrolase_6"/>
    <property type="match status" value="1"/>
</dbReference>